<dbReference type="AlphaFoldDB" id="W7QPK3"/>
<dbReference type="InterPro" id="IPR001387">
    <property type="entry name" value="Cro/C1-type_HTH"/>
</dbReference>
<evidence type="ECO:0000313" key="2">
    <source>
        <dbReference type="EMBL" id="EWH09813.1"/>
    </source>
</evidence>
<protein>
    <submittedName>
        <fullName evidence="2">Cro/CI family transcriptional regulator-related protein</fullName>
    </submittedName>
</protein>
<evidence type="ECO:0000313" key="3">
    <source>
        <dbReference type="Proteomes" id="UP000019276"/>
    </source>
</evidence>
<dbReference type="SUPFAM" id="SSF47413">
    <property type="entry name" value="lambda repressor-like DNA-binding domains"/>
    <property type="match status" value="1"/>
</dbReference>
<dbReference type="RefSeq" id="WP_035014825.1">
    <property type="nucleotide sequence ID" value="NZ_ARZY01000019.1"/>
</dbReference>
<reference evidence="2 3" key="1">
    <citation type="journal article" date="2014" name="Genome Announc.">
        <title>Draft Genome Sequence of the Agar-Degrading Bacterium Catenovulum sp. Strain DS-2, Isolated from Intestines of Haliotis diversicolor.</title>
        <authorList>
            <person name="Shan D."/>
            <person name="Li X."/>
            <person name="Gu Z."/>
            <person name="Wei G."/>
            <person name="Gao Z."/>
            <person name="Shao Z."/>
        </authorList>
    </citation>
    <scope>NUCLEOTIDE SEQUENCE [LARGE SCALE GENOMIC DNA]</scope>
    <source>
        <strain evidence="2 3">DS-2</strain>
    </source>
</reference>
<sequence>MEVKVYSAKQLGKICSSVRKSQGLDQETAGSFSGSSRNTIYGFETGTGNMSIERVFTLMEALGIEFKVDIPLPEFNDKKREELINKITRIT</sequence>
<dbReference type="Pfam" id="PF01381">
    <property type="entry name" value="HTH_3"/>
    <property type="match status" value="1"/>
</dbReference>
<feature type="domain" description="HTH cro/C1-type" evidence="1">
    <location>
        <begin position="19"/>
        <end position="70"/>
    </location>
</feature>
<evidence type="ECO:0000259" key="1">
    <source>
        <dbReference type="PROSITE" id="PS50943"/>
    </source>
</evidence>
<dbReference type="eggNOG" id="COG1396">
    <property type="taxonomic scope" value="Bacteria"/>
</dbReference>
<dbReference type="OrthoDB" id="9156632at2"/>
<dbReference type="Proteomes" id="UP000019276">
    <property type="component" value="Unassembled WGS sequence"/>
</dbReference>
<dbReference type="CDD" id="cd00093">
    <property type="entry name" value="HTH_XRE"/>
    <property type="match status" value="1"/>
</dbReference>
<dbReference type="EMBL" id="ARZY01000019">
    <property type="protein sequence ID" value="EWH09813.1"/>
    <property type="molecule type" value="Genomic_DNA"/>
</dbReference>
<gene>
    <name evidence="2" type="ORF">DS2_11028</name>
</gene>
<proteinExistence type="predicted"/>
<accession>W7QPK3</accession>
<keyword evidence="3" id="KW-1185">Reference proteome</keyword>
<dbReference type="InterPro" id="IPR010982">
    <property type="entry name" value="Lambda_DNA-bd_dom_sf"/>
</dbReference>
<comment type="caution">
    <text evidence="2">The sequence shown here is derived from an EMBL/GenBank/DDBJ whole genome shotgun (WGS) entry which is preliminary data.</text>
</comment>
<organism evidence="2 3">
    <name type="scientific">Catenovulum agarivorans DS-2</name>
    <dbReference type="NCBI Taxonomy" id="1328313"/>
    <lineage>
        <taxon>Bacteria</taxon>
        <taxon>Pseudomonadati</taxon>
        <taxon>Pseudomonadota</taxon>
        <taxon>Gammaproteobacteria</taxon>
        <taxon>Alteromonadales</taxon>
        <taxon>Alteromonadaceae</taxon>
        <taxon>Catenovulum</taxon>
    </lineage>
</organism>
<dbReference type="Gene3D" id="1.10.260.40">
    <property type="entry name" value="lambda repressor-like DNA-binding domains"/>
    <property type="match status" value="1"/>
</dbReference>
<dbReference type="GO" id="GO:0003677">
    <property type="term" value="F:DNA binding"/>
    <property type="evidence" value="ECO:0007669"/>
    <property type="project" value="InterPro"/>
</dbReference>
<dbReference type="PROSITE" id="PS50943">
    <property type="entry name" value="HTH_CROC1"/>
    <property type="match status" value="1"/>
</dbReference>
<name>W7QPK3_9ALTE</name>